<dbReference type="Gene3D" id="3.30.70.100">
    <property type="match status" value="1"/>
</dbReference>
<dbReference type="Pfam" id="PF24534">
    <property type="entry name" value="HMA_PCA1"/>
    <property type="match status" value="1"/>
</dbReference>
<dbReference type="InterPro" id="IPR059000">
    <property type="entry name" value="ATPase_P-type_domA"/>
</dbReference>
<dbReference type="Pfam" id="PF00702">
    <property type="entry name" value="Hydrolase"/>
    <property type="match status" value="1"/>
</dbReference>
<dbReference type="NCBIfam" id="TIGR01511">
    <property type="entry name" value="ATPase-IB1_Cu"/>
    <property type="match status" value="1"/>
</dbReference>
<dbReference type="GO" id="GO:0019829">
    <property type="term" value="F:ATPase-coupled monoatomic cation transmembrane transporter activity"/>
    <property type="evidence" value="ECO:0007669"/>
    <property type="project" value="InterPro"/>
</dbReference>
<dbReference type="SUPFAM" id="SSF56784">
    <property type="entry name" value="HAD-like"/>
    <property type="match status" value="1"/>
</dbReference>
<evidence type="ECO:0000256" key="3">
    <source>
        <dbReference type="ARBA" id="ARBA00022723"/>
    </source>
</evidence>
<dbReference type="OrthoDB" id="432719at2759"/>
<name>A0A517LGD4_9PEZI</name>
<feature type="transmembrane region" description="Helical" evidence="7">
    <location>
        <begin position="1064"/>
        <end position="1086"/>
    </location>
</feature>
<dbReference type="CDD" id="cd00371">
    <property type="entry name" value="HMA"/>
    <property type="match status" value="1"/>
</dbReference>
<evidence type="ECO:0000256" key="1">
    <source>
        <dbReference type="ARBA" id="ARBA00004370"/>
    </source>
</evidence>
<keyword evidence="7" id="KW-0547">Nucleotide-binding</keyword>
<dbReference type="SFLD" id="SFLDF00027">
    <property type="entry name" value="p-type_atpase"/>
    <property type="match status" value="1"/>
</dbReference>
<keyword evidence="10" id="KW-1185">Reference proteome</keyword>
<evidence type="ECO:0000256" key="2">
    <source>
        <dbReference type="ARBA" id="ARBA00022692"/>
    </source>
</evidence>
<dbReference type="InterPro" id="IPR023299">
    <property type="entry name" value="ATPase_P-typ_cyto_dom_N"/>
</dbReference>
<proteinExistence type="inferred from homology"/>
<dbReference type="NCBIfam" id="TIGR01525">
    <property type="entry name" value="ATPase-IB_hvy"/>
    <property type="match status" value="1"/>
</dbReference>
<dbReference type="PROSITE" id="PS00154">
    <property type="entry name" value="ATPASE_E1_E2"/>
    <property type="match status" value="1"/>
</dbReference>
<dbReference type="InterPro" id="IPR023214">
    <property type="entry name" value="HAD_sf"/>
</dbReference>
<dbReference type="Gene3D" id="3.40.50.1000">
    <property type="entry name" value="HAD superfamily/HAD-like"/>
    <property type="match status" value="1"/>
</dbReference>
<dbReference type="InterPro" id="IPR008250">
    <property type="entry name" value="ATPase_P-typ_transduc_dom_A_sf"/>
</dbReference>
<dbReference type="PANTHER" id="PTHR46594:SF4">
    <property type="entry name" value="P-TYPE CATION-TRANSPORTING ATPASE"/>
    <property type="match status" value="1"/>
</dbReference>
<keyword evidence="4" id="KW-1278">Translocase</keyword>
<evidence type="ECO:0000256" key="5">
    <source>
        <dbReference type="ARBA" id="ARBA00022989"/>
    </source>
</evidence>
<keyword evidence="5 7" id="KW-1133">Transmembrane helix</keyword>
<dbReference type="InterPro" id="IPR044492">
    <property type="entry name" value="P_typ_ATPase_HD_dom"/>
</dbReference>
<reference evidence="9 10" key="1">
    <citation type="submission" date="2019-07" db="EMBL/GenBank/DDBJ databases">
        <title>Finished genome of Venturia effusa.</title>
        <authorList>
            <person name="Young C.A."/>
            <person name="Cox M.P."/>
            <person name="Ganley A.R.D."/>
            <person name="David W.J."/>
        </authorList>
    </citation>
    <scope>NUCLEOTIDE SEQUENCE [LARGE SCALE GENOMIC DNA]</scope>
    <source>
        <strain evidence="10">albino</strain>
    </source>
</reference>
<dbReference type="Pfam" id="PF00403">
    <property type="entry name" value="HMA"/>
    <property type="match status" value="1"/>
</dbReference>
<dbReference type="InterPro" id="IPR036412">
    <property type="entry name" value="HAD-like_sf"/>
</dbReference>
<dbReference type="Pfam" id="PF00122">
    <property type="entry name" value="E1-E2_ATPase"/>
    <property type="match status" value="1"/>
</dbReference>
<dbReference type="SUPFAM" id="SSF81653">
    <property type="entry name" value="Calcium ATPase, transduction domain A"/>
    <property type="match status" value="1"/>
</dbReference>
<dbReference type="GO" id="GO:0030003">
    <property type="term" value="P:intracellular monoatomic cation homeostasis"/>
    <property type="evidence" value="ECO:0007669"/>
    <property type="project" value="UniProtKB-ARBA"/>
</dbReference>
<gene>
    <name evidence="9" type="ORF">FKW77_000509</name>
</gene>
<dbReference type="InterPro" id="IPR023298">
    <property type="entry name" value="ATPase_P-typ_TM_dom_sf"/>
</dbReference>
<dbReference type="InterPro" id="IPR036163">
    <property type="entry name" value="HMA_dom_sf"/>
</dbReference>
<dbReference type="SFLD" id="SFLDS00003">
    <property type="entry name" value="Haloacid_Dehalogenase"/>
    <property type="match status" value="1"/>
</dbReference>
<dbReference type="GO" id="GO:0005524">
    <property type="term" value="F:ATP binding"/>
    <property type="evidence" value="ECO:0007669"/>
    <property type="project" value="UniProtKB-UniRule"/>
</dbReference>
<feature type="transmembrane region" description="Helical" evidence="7">
    <location>
        <begin position="718"/>
        <end position="744"/>
    </location>
</feature>
<protein>
    <recommendedName>
        <fullName evidence="8">HMA domain-containing protein</fullName>
    </recommendedName>
</protein>
<feature type="transmembrane region" description="Helical" evidence="7">
    <location>
        <begin position="495"/>
        <end position="516"/>
    </location>
</feature>
<dbReference type="SUPFAM" id="SSF55008">
    <property type="entry name" value="HMA, heavy metal-associated domain"/>
    <property type="match status" value="1"/>
</dbReference>
<dbReference type="PROSITE" id="PS01229">
    <property type="entry name" value="COF_2"/>
    <property type="match status" value="1"/>
</dbReference>
<feature type="transmembrane region" description="Helical" evidence="7">
    <location>
        <begin position="680"/>
        <end position="706"/>
    </location>
</feature>
<dbReference type="InterPro" id="IPR001757">
    <property type="entry name" value="P_typ_ATPase"/>
</dbReference>
<evidence type="ECO:0000256" key="7">
    <source>
        <dbReference type="RuleBase" id="RU362081"/>
    </source>
</evidence>
<dbReference type="AlphaFoldDB" id="A0A517LGD4"/>
<dbReference type="SUPFAM" id="SSF81665">
    <property type="entry name" value="Calcium ATPase, transmembrane domain M"/>
    <property type="match status" value="1"/>
</dbReference>
<dbReference type="InterPro" id="IPR018303">
    <property type="entry name" value="ATPase_P-typ_P_site"/>
</dbReference>
<evidence type="ECO:0000313" key="9">
    <source>
        <dbReference type="EMBL" id="QDS74702.1"/>
    </source>
</evidence>
<keyword evidence="2 7" id="KW-0812">Transmembrane</keyword>
<feature type="transmembrane region" description="Helical" evidence="7">
    <location>
        <begin position="434"/>
        <end position="453"/>
    </location>
</feature>
<dbReference type="PROSITE" id="PS50846">
    <property type="entry name" value="HMA_2"/>
    <property type="match status" value="1"/>
</dbReference>
<keyword evidence="7" id="KW-0067">ATP-binding</keyword>
<evidence type="ECO:0000313" key="10">
    <source>
        <dbReference type="Proteomes" id="UP000316270"/>
    </source>
</evidence>
<dbReference type="InterPro" id="IPR027256">
    <property type="entry name" value="P-typ_ATPase_IB"/>
</dbReference>
<dbReference type="InterPro" id="IPR056236">
    <property type="entry name" value="HMA_PCA1"/>
</dbReference>
<comment type="subcellular location">
    <subcellularLocation>
        <location evidence="1 7">Membrane</location>
    </subcellularLocation>
</comment>
<keyword evidence="6 7" id="KW-0472">Membrane</keyword>
<dbReference type="PRINTS" id="PR00119">
    <property type="entry name" value="CATATPASE"/>
</dbReference>
<dbReference type="STRING" id="50376.A0A517LGD4"/>
<evidence type="ECO:0000256" key="4">
    <source>
        <dbReference type="ARBA" id="ARBA00022967"/>
    </source>
</evidence>
<dbReference type="GO" id="GO:0016020">
    <property type="term" value="C:membrane"/>
    <property type="evidence" value="ECO:0007669"/>
    <property type="project" value="UniProtKB-SubCell"/>
</dbReference>
<evidence type="ECO:0000259" key="8">
    <source>
        <dbReference type="PROSITE" id="PS50846"/>
    </source>
</evidence>
<feature type="domain" description="HMA" evidence="8">
    <location>
        <begin position="282"/>
        <end position="349"/>
    </location>
</feature>
<dbReference type="GO" id="GO:0046872">
    <property type="term" value="F:metal ion binding"/>
    <property type="evidence" value="ECO:0007669"/>
    <property type="project" value="UniProtKB-KW"/>
</dbReference>
<dbReference type="Proteomes" id="UP000316270">
    <property type="component" value="Chromosome 12"/>
</dbReference>
<keyword evidence="3 7" id="KW-0479">Metal-binding</keyword>
<dbReference type="SFLD" id="SFLDG00002">
    <property type="entry name" value="C1.7:_P-type_atpase_like"/>
    <property type="match status" value="1"/>
</dbReference>
<dbReference type="PRINTS" id="PR00120">
    <property type="entry name" value="HATPASE"/>
</dbReference>
<dbReference type="NCBIfam" id="TIGR01494">
    <property type="entry name" value="ATPase_P-type"/>
    <property type="match status" value="1"/>
</dbReference>
<feature type="transmembrane region" description="Helical" evidence="7">
    <location>
        <begin position="459"/>
        <end position="483"/>
    </location>
</feature>
<dbReference type="GO" id="GO:0016887">
    <property type="term" value="F:ATP hydrolysis activity"/>
    <property type="evidence" value="ECO:0007669"/>
    <property type="project" value="InterPro"/>
</dbReference>
<organism evidence="9 10">
    <name type="scientific">Venturia effusa</name>
    <dbReference type="NCBI Taxonomy" id="50376"/>
    <lineage>
        <taxon>Eukaryota</taxon>
        <taxon>Fungi</taxon>
        <taxon>Dikarya</taxon>
        <taxon>Ascomycota</taxon>
        <taxon>Pezizomycotina</taxon>
        <taxon>Dothideomycetes</taxon>
        <taxon>Pleosporomycetidae</taxon>
        <taxon>Venturiales</taxon>
        <taxon>Venturiaceae</taxon>
        <taxon>Venturia</taxon>
    </lineage>
</organism>
<comment type="similarity">
    <text evidence="7">Belongs to the cation transport ATPase (P-type) (TC 3.A.3) family. Type IB subfamily.</text>
</comment>
<dbReference type="EMBL" id="CP042196">
    <property type="protein sequence ID" value="QDS74702.1"/>
    <property type="molecule type" value="Genomic_DNA"/>
</dbReference>
<sequence length="1088" mass="116304">MDPAGAANGICEEGCCFIEAGYTDNEDEFRAEEDDNASKTVCCSGKEEGVTRNDCQNTCCLSNGHDVQESCKDTCCPSDEKLASEKVCLNSCCPSEGTSEVATQLRKDGHAPRSECCEEKSTPCCDASCLDRIAIRECQIECCEKSRTKDSACAAHKKSTFQKYAAKLAALECICRALISLGQESCCSSKNPFPKHGEQVSRKSYGSKSSYLDSCDEKIEPMTKVSACNFGCCERVIVPKDESRTIIMPTGMEKSSETNESASIIHAQTEFLDVEKGGIDIEHIALSVTGMTCTGCETKLQRALSAVPQISNLKTSLLMARAEFSLDTASLSLESVIKHLERTTEFKCQMLSTEGYNIDVIPHNRMEFLRQPRLPGVNDMLPLGHDAVRIIYDPKTIGARSLIQSGLYPCQLAPPPADPGLVAGSQHVRNIGHVTLFSVILTIPVLVLAWAPLKDRPVPYGAVSLVLATVIQVAVAGPFYPTALKGLIFSRMIEMDLLIVLSTSAAYLFSVVSFGYLASGHPLSTNEFFETSTLLVTLIMIGRWVAALARQKAVASISVRSLQCPTAQLLNPDGTLLEEIDTRLLQYGDLFRVLPEHRVPTDGVVIAGESEIDESMLTGEFKPVAKHVGSKVIAGTINGSGKLIVKLTHLSGENTISVIAGMVDSAKLSKPKIQALIDRVASFFVPVIIFLTVINFVVWIAVGIAVQKKSGSEAAIQATTYAVTVLIVSCPCAIGLAVPMVIVIGGGMAAERGIIFKSVNSIEMACKATHVVFDKTGTLTTGSFKTISEHLFMEDDAALRSMVLGLVADSKHPVSAALAAHYAALGIKASNISGIKTLVGKGIEGEFDGKVIRGGNERWLDVECDSRVQHLLSSGHTVFCLTLDSKLCAIYGFSDTVRPEAAAVVAKLKENGVQVSLLSGDGAGAVQYIANQVGLLPDETRSHCSPRDKGSYLQDLLAAPIGERMATIVFVGDGTNDAVALTQATIGVQMNTGSDIAQNAADVVFMRPSLEGVLTMINISRAAVLRIKFNLGWSFVYNVMALLFASGALVGARQGGEIRIPAEYAGLGELVSVLPVIAIAVALRWAKV</sequence>
<dbReference type="InterPro" id="IPR006121">
    <property type="entry name" value="HMA_dom"/>
</dbReference>
<dbReference type="FunFam" id="2.70.150.10:FF:000002">
    <property type="entry name" value="Copper-transporting ATPase 1, putative"/>
    <property type="match status" value="1"/>
</dbReference>
<dbReference type="Gene3D" id="3.40.1110.10">
    <property type="entry name" value="Calcium-transporting ATPase, cytoplasmic domain N"/>
    <property type="match status" value="1"/>
</dbReference>
<accession>A0A517LGD4</accession>
<dbReference type="Gene3D" id="2.70.150.10">
    <property type="entry name" value="Calcium-transporting ATPase, cytoplasmic transduction domain A"/>
    <property type="match status" value="1"/>
</dbReference>
<feature type="transmembrane region" description="Helical" evidence="7">
    <location>
        <begin position="1031"/>
        <end position="1052"/>
    </location>
</feature>
<evidence type="ECO:0000256" key="6">
    <source>
        <dbReference type="ARBA" id="ARBA00023136"/>
    </source>
</evidence>
<dbReference type="PANTHER" id="PTHR46594">
    <property type="entry name" value="P-TYPE CATION-TRANSPORTING ATPASE"/>
    <property type="match status" value="1"/>
</dbReference>